<comment type="caution">
    <text evidence="3">The sequence shown here is derived from an EMBL/GenBank/DDBJ whole genome shotgun (WGS) entry which is preliminary data.</text>
</comment>
<keyword evidence="2" id="KW-0732">Signal</keyword>
<dbReference type="EMBL" id="JAEUAK010000009">
    <property type="protein sequence ID" value="MBW9054999.1"/>
    <property type="molecule type" value="Genomic_DNA"/>
</dbReference>
<evidence type="ECO:0000313" key="3">
    <source>
        <dbReference type="EMBL" id="MBW9054999.1"/>
    </source>
</evidence>
<gene>
    <name evidence="3" type="ORF">JNB85_21595</name>
</gene>
<feature type="region of interest" description="Disordered" evidence="1">
    <location>
        <begin position="33"/>
        <end position="77"/>
    </location>
</feature>
<name>A0ABS7H0U7_9HYPH</name>
<proteinExistence type="predicted"/>
<sequence length="126" mass="13493">MMQFLAKAGLAALLSAAALAGTVAPAAAQVNIIIGEPDGGPPPPDWRRPPPPPPGYGRPPLPPPGYGRPPRGCDPRMAENIAEDYGLRRTRVVDITPRRVIVQGWSRRGPSEMTFGNVRGCPLLRR</sequence>
<evidence type="ECO:0000256" key="1">
    <source>
        <dbReference type="SAM" id="MobiDB-lite"/>
    </source>
</evidence>
<evidence type="ECO:0000313" key="4">
    <source>
        <dbReference type="Proteomes" id="UP000717752"/>
    </source>
</evidence>
<reference evidence="3 4" key="1">
    <citation type="journal article" date="2021" name="MBio">
        <title>Poor Competitiveness of Bradyrhizobium in Pigeon Pea Root Colonization in Indian Soils.</title>
        <authorList>
            <person name="Chalasani D."/>
            <person name="Basu A."/>
            <person name="Pullabhotla S.V.S.R.N."/>
            <person name="Jorrin B."/>
            <person name="Neal A.L."/>
            <person name="Poole P.S."/>
            <person name="Podile A.R."/>
            <person name="Tkacz A."/>
        </authorList>
    </citation>
    <scope>NUCLEOTIDE SEQUENCE [LARGE SCALE GENOMIC DNA]</scope>
    <source>
        <strain evidence="3 4">HU56</strain>
    </source>
</reference>
<organism evidence="3 4">
    <name type="scientific">Rhizobium mesosinicum</name>
    <dbReference type="NCBI Taxonomy" id="335017"/>
    <lineage>
        <taxon>Bacteria</taxon>
        <taxon>Pseudomonadati</taxon>
        <taxon>Pseudomonadota</taxon>
        <taxon>Alphaproteobacteria</taxon>
        <taxon>Hyphomicrobiales</taxon>
        <taxon>Rhizobiaceae</taxon>
        <taxon>Rhizobium/Agrobacterium group</taxon>
        <taxon>Rhizobium</taxon>
    </lineage>
</organism>
<keyword evidence="4" id="KW-1185">Reference proteome</keyword>
<dbReference type="Proteomes" id="UP000717752">
    <property type="component" value="Unassembled WGS sequence"/>
</dbReference>
<feature type="compositionally biased region" description="Pro residues" evidence="1">
    <location>
        <begin position="39"/>
        <end position="67"/>
    </location>
</feature>
<feature type="signal peptide" evidence="2">
    <location>
        <begin position="1"/>
        <end position="20"/>
    </location>
</feature>
<accession>A0ABS7H0U7</accession>
<evidence type="ECO:0008006" key="5">
    <source>
        <dbReference type="Google" id="ProtNLM"/>
    </source>
</evidence>
<dbReference type="RefSeq" id="WP_220336348.1">
    <property type="nucleotide sequence ID" value="NZ_JAEUAK010000009.1"/>
</dbReference>
<feature type="chain" id="PRO_5045880679" description="Antifreeze protein" evidence="2">
    <location>
        <begin position="21"/>
        <end position="126"/>
    </location>
</feature>
<protein>
    <recommendedName>
        <fullName evidence="5">Antifreeze protein</fullName>
    </recommendedName>
</protein>
<evidence type="ECO:0000256" key="2">
    <source>
        <dbReference type="SAM" id="SignalP"/>
    </source>
</evidence>